<sequence>MRAVPLLAAAVLFAAAATAQPILLSGTIGKAPVFLDLDRTGDTVSGWYFYLKVGKQIRLDGKLDPNGLFDIQEYTASTNSRTGSFKGHIKNGRWTGTWTDAAKKKSYAVTFAEVRGTLKDADGRLVCAVRTHDEYGNRSHQSLDLTLKGGRVKGLTMALTEKPDGGDQQGCHLDLADLKQVPTGAGILLKARKDRPSGEHHCTVRLFAAGDYLVARVGDTSQANDDCRGAGATMFCSPRAFWLGLAVNRKTQVCKQVK</sequence>
<dbReference type="EMBL" id="BAAADD010000001">
    <property type="protein sequence ID" value="GAA0558755.1"/>
    <property type="molecule type" value="Genomic_DNA"/>
</dbReference>
<keyword evidence="1" id="KW-0732">Signal</keyword>
<reference evidence="3" key="1">
    <citation type="journal article" date="2019" name="Int. J. Syst. Evol. Microbiol.">
        <title>The Global Catalogue of Microorganisms (GCM) 10K type strain sequencing project: providing services to taxonomists for standard genome sequencing and annotation.</title>
        <authorList>
            <consortium name="The Broad Institute Genomics Platform"/>
            <consortium name="The Broad Institute Genome Sequencing Center for Infectious Disease"/>
            <person name="Wu L."/>
            <person name="Ma J."/>
        </authorList>
    </citation>
    <scope>NUCLEOTIDE SEQUENCE [LARGE SCALE GENOMIC DNA]</scope>
    <source>
        <strain evidence="3">JCM 15089</strain>
    </source>
</reference>
<dbReference type="RefSeq" id="WP_166930986.1">
    <property type="nucleotide sequence ID" value="NZ_BAAADD010000001.1"/>
</dbReference>
<keyword evidence="3" id="KW-1185">Reference proteome</keyword>
<dbReference type="Proteomes" id="UP001499951">
    <property type="component" value="Unassembled WGS sequence"/>
</dbReference>
<proteinExistence type="predicted"/>
<gene>
    <name evidence="2" type="ORF">GCM10008942_04040</name>
</gene>
<feature type="chain" id="PRO_5047516341" description="DUF3108 domain-containing protein" evidence="1">
    <location>
        <begin position="20"/>
        <end position="258"/>
    </location>
</feature>
<evidence type="ECO:0008006" key="4">
    <source>
        <dbReference type="Google" id="ProtNLM"/>
    </source>
</evidence>
<evidence type="ECO:0000313" key="3">
    <source>
        <dbReference type="Proteomes" id="UP001499951"/>
    </source>
</evidence>
<evidence type="ECO:0000256" key="1">
    <source>
        <dbReference type="SAM" id="SignalP"/>
    </source>
</evidence>
<organism evidence="2 3">
    <name type="scientific">Rhizomicrobium electricum</name>
    <dbReference type="NCBI Taxonomy" id="480070"/>
    <lineage>
        <taxon>Bacteria</taxon>
        <taxon>Pseudomonadati</taxon>
        <taxon>Pseudomonadota</taxon>
        <taxon>Alphaproteobacteria</taxon>
        <taxon>Micropepsales</taxon>
        <taxon>Micropepsaceae</taxon>
        <taxon>Rhizomicrobium</taxon>
    </lineage>
</organism>
<evidence type="ECO:0000313" key="2">
    <source>
        <dbReference type="EMBL" id="GAA0558755.1"/>
    </source>
</evidence>
<name>A0ABP3P3L6_9PROT</name>
<feature type="signal peptide" evidence="1">
    <location>
        <begin position="1"/>
        <end position="19"/>
    </location>
</feature>
<comment type="caution">
    <text evidence="2">The sequence shown here is derived from an EMBL/GenBank/DDBJ whole genome shotgun (WGS) entry which is preliminary data.</text>
</comment>
<protein>
    <recommendedName>
        <fullName evidence="4">DUF3108 domain-containing protein</fullName>
    </recommendedName>
</protein>
<accession>A0ABP3P3L6</accession>